<comment type="caution">
    <text evidence="1">The sequence shown here is derived from an EMBL/GenBank/DDBJ whole genome shotgun (WGS) entry which is preliminary data.</text>
</comment>
<dbReference type="SUPFAM" id="SSF52402">
    <property type="entry name" value="Adenine nucleotide alpha hydrolases-like"/>
    <property type="match status" value="1"/>
</dbReference>
<keyword evidence="2" id="KW-1185">Reference proteome</keyword>
<organism evidence="1 2">
    <name type="scientific">Arthrobacter crusticola</name>
    <dbReference type="NCBI Taxonomy" id="2547960"/>
    <lineage>
        <taxon>Bacteria</taxon>
        <taxon>Bacillati</taxon>
        <taxon>Actinomycetota</taxon>
        <taxon>Actinomycetes</taxon>
        <taxon>Micrococcales</taxon>
        <taxon>Micrococcaceae</taxon>
        <taxon>Arthrobacter</taxon>
    </lineage>
</organism>
<protein>
    <recommendedName>
        <fullName evidence="3">Universal stress protein</fullName>
    </recommendedName>
</protein>
<dbReference type="EMBL" id="SMTK01000001">
    <property type="protein sequence ID" value="TDK27829.1"/>
    <property type="molecule type" value="Genomic_DNA"/>
</dbReference>
<dbReference type="RefSeq" id="WP_133402249.1">
    <property type="nucleotide sequence ID" value="NZ_SMTK01000001.1"/>
</dbReference>
<sequence length="162" mass="17468">MTSTILVLTEEALQDADVSNLRTLQGEEEAEFIILVPADRNKSMLGEFFHHLSMLEFAQAFRDVAGNDADRRPEHTAADALEVSLRIAAASGLRARGYTVGDNAVEEFVRAAADEGAAQAVVITRPHAVADTLHTDWANRAQSHLGIPVLHLYSGSGFIGDS</sequence>
<proteinExistence type="predicted"/>
<dbReference type="InterPro" id="IPR014729">
    <property type="entry name" value="Rossmann-like_a/b/a_fold"/>
</dbReference>
<dbReference type="Gene3D" id="3.40.50.620">
    <property type="entry name" value="HUPs"/>
    <property type="match status" value="1"/>
</dbReference>
<dbReference type="AlphaFoldDB" id="A0A4R5U2E7"/>
<reference evidence="1 2" key="1">
    <citation type="submission" date="2019-03" db="EMBL/GenBank/DDBJ databases">
        <title>Arthrobacter sp. nov., an bacterium isolated from biocrust in Mu Us Desert.</title>
        <authorList>
            <person name="Lixiong L."/>
        </authorList>
    </citation>
    <scope>NUCLEOTIDE SEQUENCE [LARGE SCALE GENOMIC DNA]</scope>
    <source>
        <strain evidence="1 2">SLN-3</strain>
    </source>
</reference>
<name>A0A4R5U2E7_9MICC</name>
<accession>A0A4R5U2E7</accession>
<gene>
    <name evidence="1" type="ORF">E2F48_01515</name>
</gene>
<dbReference type="OrthoDB" id="3825223at2"/>
<evidence type="ECO:0008006" key="3">
    <source>
        <dbReference type="Google" id="ProtNLM"/>
    </source>
</evidence>
<evidence type="ECO:0000313" key="2">
    <source>
        <dbReference type="Proteomes" id="UP000295411"/>
    </source>
</evidence>
<evidence type="ECO:0000313" key="1">
    <source>
        <dbReference type="EMBL" id="TDK27829.1"/>
    </source>
</evidence>
<dbReference type="Proteomes" id="UP000295411">
    <property type="component" value="Unassembled WGS sequence"/>
</dbReference>